<organism evidence="2 3">
    <name type="scientific">Rozella allomycis (strain CSF55)</name>
    <dbReference type="NCBI Taxonomy" id="988480"/>
    <lineage>
        <taxon>Eukaryota</taxon>
        <taxon>Fungi</taxon>
        <taxon>Fungi incertae sedis</taxon>
        <taxon>Cryptomycota</taxon>
        <taxon>Cryptomycota incertae sedis</taxon>
        <taxon>Rozella</taxon>
    </lineage>
</organism>
<keyword evidence="1" id="KW-0472">Membrane</keyword>
<accession>A0A4P9YHA1</accession>
<keyword evidence="1" id="KW-1133">Transmembrane helix</keyword>
<evidence type="ECO:0000313" key="2">
    <source>
        <dbReference type="EMBL" id="RKP18628.1"/>
    </source>
</evidence>
<gene>
    <name evidence="2" type="ORF">ROZALSC1DRAFT_14951</name>
</gene>
<feature type="non-terminal residue" evidence="2">
    <location>
        <position position="201"/>
    </location>
</feature>
<proteinExistence type="predicted"/>
<sequence>MFTTDVTFNAIMMPIIIISSQLFIYSPKTLLAIVMMSYLIVIVHGLPTFHMFLKITALLPLGLASVLFFYSIPRRITWKLDPAFTSYGNIAVFTNIGMMVFTPYHNTIRGLCSKVTCMALFVWIVQQGYKVGWRTTTHNELGMFLYHAVSNEWILTHAVYRFVLVTLATFSRRIRYLEFYTAIIVLILHRRVNSLPMRYLF</sequence>
<feature type="transmembrane region" description="Helical" evidence="1">
    <location>
        <begin position="52"/>
        <end position="72"/>
    </location>
</feature>
<protein>
    <submittedName>
        <fullName evidence="2">Uncharacterized protein</fullName>
    </submittedName>
</protein>
<feature type="transmembrane region" description="Helical" evidence="1">
    <location>
        <begin position="84"/>
        <end position="101"/>
    </location>
</feature>
<evidence type="ECO:0000313" key="3">
    <source>
        <dbReference type="Proteomes" id="UP000281549"/>
    </source>
</evidence>
<name>A0A4P9YHA1_ROZAC</name>
<dbReference type="Proteomes" id="UP000281549">
    <property type="component" value="Unassembled WGS sequence"/>
</dbReference>
<feature type="transmembrane region" description="Helical" evidence="1">
    <location>
        <begin position="30"/>
        <end position="46"/>
    </location>
</feature>
<dbReference type="EMBL" id="ML005408">
    <property type="protein sequence ID" value="RKP18628.1"/>
    <property type="molecule type" value="Genomic_DNA"/>
</dbReference>
<dbReference type="AlphaFoldDB" id="A0A4P9YHA1"/>
<evidence type="ECO:0000256" key="1">
    <source>
        <dbReference type="SAM" id="Phobius"/>
    </source>
</evidence>
<keyword evidence="1" id="KW-0812">Transmembrane</keyword>
<reference evidence="3" key="1">
    <citation type="journal article" date="2018" name="Nat. Microbiol.">
        <title>Leveraging single-cell genomics to expand the fungal tree of life.</title>
        <authorList>
            <person name="Ahrendt S.R."/>
            <person name="Quandt C.A."/>
            <person name="Ciobanu D."/>
            <person name="Clum A."/>
            <person name="Salamov A."/>
            <person name="Andreopoulos B."/>
            <person name="Cheng J.F."/>
            <person name="Woyke T."/>
            <person name="Pelin A."/>
            <person name="Henrissat B."/>
            <person name="Reynolds N.K."/>
            <person name="Benny G.L."/>
            <person name="Smith M.E."/>
            <person name="James T.Y."/>
            <person name="Grigoriev I.V."/>
        </authorList>
    </citation>
    <scope>NUCLEOTIDE SEQUENCE [LARGE SCALE GENOMIC DNA]</scope>
    <source>
        <strain evidence="3">CSF55</strain>
    </source>
</reference>